<keyword evidence="3" id="KW-0378">Hydrolase</keyword>
<feature type="compositionally biased region" description="Pro residues" evidence="1">
    <location>
        <begin position="258"/>
        <end position="267"/>
    </location>
</feature>
<organism evidence="3 4">
    <name type="scientific">Streptomyces globisporus C-1027</name>
    <dbReference type="NCBI Taxonomy" id="1172567"/>
    <lineage>
        <taxon>Bacteria</taxon>
        <taxon>Bacillati</taxon>
        <taxon>Actinomycetota</taxon>
        <taxon>Actinomycetes</taxon>
        <taxon>Kitasatosporales</taxon>
        <taxon>Streptomycetaceae</taxon>
        <taxon>Streptomyces</taxon>
    </lineage>
</organism>
<feature type="region of interest" description="Disordered" evidence="1">
    <location>
        <begin position="227"/>
        <end position="267"/>
    </location>
</feature>
<sequence length="267" mass="28439">MDLVQVLPQVHMFRLRIGQAYLWRDGVDLTLIDAGDIASAAAIEDTVRAPGHDPARIRRIVITHGHRDHYGAAQELADRYGAEILAHALDAPVIRGERPVPEPDLLDWERPLYAQGLTCPEAPPTRVDRELTGGEVLPFGDGARVVHAPGHTPGSIALHLPRHGVLFTGDAVASAERVMLGVFNVDRAGAAATFRRLAALAPRTVCFGHGDPLTEEAAAVMEAAANGGRGRPGVRRAQGFRGDARRPGRTPAPVRVPLSPPAPPPPG</sequence>
<dbReference type="AlphaFoldDB" id="A0A0U3B3S9"/>
<dbReference type="GO" id="GO:0016787">
    <property type="term" value="F:hydrolase activity"/>
    <property type="evidence" value="ECO:0007669"/>
    <property type="project" value="UniProtKB-KW"/>
</dbReference>
<dbReference type="STRING" id="1172567.WQO_02415"/>
<dbReference type="SMART" id="SM00849">
    <property type="entry name" value="Lactamase_B"/>
    <property type="match status" value="1"/>
</dbReference>
<dbReference type="Gene3D" id="3.60.15.10">
    <property type="entry name" value="Ribonuclease Z/Hydroxyacylglutathione hydrolase-like"/>
    <property type="match status" value="1"/>
</dbReference>
<dbReference type="SUPFAM" id="SSF56281">
    <property type="entry name" value="Metallo-hydrolase/oxidoreductase"/>
    <property type="match status" value="1"/>
</dbReference>
<evidence type="ECO:0000313" key="4">
    <source>
        <dbReference type="Proteomes" id="UP000064183"/>
    </source>
</evidence>
<dbReference type="KEGG" id="sgb:WQO_02415"/>
<reference evidence="3 4" key="1">
    <citation type="journal article" date="2012" name="J. Bacteriol.">
        <title>Draft genome sequence of Streptomyces globisporus C-1027, which produces an antitumor antibiotic consisting of a nine-membered enediyne with a chromoprotein.</title>
        <authorList>
            <person name="Wang L."/>
            <person name="Wang S."/>
            <person name="He Q."/>
            <person name="Yu T."/>
            <person name="Li Q."/>
            <person name="Hong B."/>
        </authorList>
    </citation>
    <scope>NUCLEOTIDE SEQUENCE [LARGE SCALE GENOMIC DNA]</scope>
    <source>
        <strain evidence="3 4">C-1027</strain>
    </source>
</reference>
<dbReference type="InterPro" id="IPR001279">
    <property type="entry name" value="Metallo-B-lactamas"/>
</dbReference>
<evidence type="ECO:0000259" key="2">
    <source>
        <dbReference type="SMART" id="SM00849"/>
    </source>
</evidence>
<dbReference type="InterPro" id="IPR050855">
    <property type="entry name" value="NDM-1-like"/>
</dbReference>
<proteinExistence type="predicted"/>
<protein>
    <submittedName>
        <fullName evidence="3">MBL fold metallo-hydrolase</fullName>
    </submittedName>
</protein>
<dbReference type="InterPro" id="IPR036866">
    <property type="entry name" value="RibonucZ/Hydroxyglut_hydro"/>
</dbReference>
<name>A0A0U3B3S9_STRGL</name>
<dbReference type="PANTHER" id="PTHR42951">
    <property type="entry name" value="METALLO-BETA-LACTAMASE DOMAIN-CONTAINING"/>
    <property type="match status" value="1"/>
</dbReference>
<dbReference type="EMBL" id="CP013738">
    <property type="protein sequence ID" value="ALU92311.1"/>
    <property type="molecule type" value="Genomic_DNA"/>
</dbReference>
<gene>
    <name evidence="3" type="ORF">WQO_02415</name>
</gene>
<evidence type="ECO:0000313" key="3">
    <source>
        <dbReference type="EMBL" id="ALU92311.1"/>
    </source>
</evidence>
<dbReference type="CDD" id="cd07721">
    <property type="entry name" value="yflN-like_MBL-fold"/>
    <property type="match status" value="1"/>
</dbReference>
<accession>A0A0U3B3S9</accession>
<dbReference type="Pfam" id="PF00753">
    <property type="entry name" value="Lactamase_B"/>
    <property type="match status" value="1"/>
</dbReference>
<evidence type="ECO:0000256" key="1">
    <source>
        <dbReference type="SAM" id="MobiDB-lite"/>
    </source>
</evidence>
<feature type="domain" description="Metallo-beta-lactamase" evidence="2">
    <location>
        <begin position="17"/>
        <end position="209"/>
    </location>
</feature>
<dbReference type="Proteomes" id="UP000064183">
    <property type="component" value="Chromosome"/>
</dbReference>